<dbReference type="InterPro" id="IPR003165">
    <property type="entry name" value="Piwi"/>
</dbReference>
<evidence type="ECO:0000313" key="4">
    <source>
        <dbReference type="WBParaSite" id="OFLC_0001514401-mRNA-1"/>
    </source>
</evidence>
<dbReference type="AlphaFoldDB" id="A0A183I5X1"/>
<accession>A0A183I5X1</accession>
<reference evidence="2 3" key="2">
    <citation type="submission" date="2018-11" db="EMBL/GenBank/DDBJ databases">
        <authorList>
            <consortium name="Pathogen Informatics"/>
        </authorList>
    </citation>
    <scope>NUCLEOTIDE SEQUENCE [LARGE SCALE GENOMIC DNA]</scope>
</reference>
<dbReference type="SUPFAM" id="SSF53098">
    <property type="entry name" value="Ribonuclease H-like"/>
    <property type="match status" value="1"/>
</dbReference>
<name>A0A183I5X1_9BILA</name>
<evidence type="ECO:0000259" key="1">
    <source>
        <dbReference type="PROSITE" id="PS50822"/>
    </source>
</evidence>
<dbReference type="PROSITE" id="PS50822">
    <property type="entry name" value="PIWI"/>
    <property type="match status" value="1"/>
</dbReference>
<gene>
    <name evidence="2" type="ORF">OFLC_LOCUS15133</name>
</gene>
<dbReference type="PANTHER" id="PTHR22891">
    <property type="entry name" value="EUKARYOTIC TRANSLATION INITIATION FACTOR 2C"/>
    <property type="match status" value="1"/>
</dbReference>
<dbReference type="WBParaSite" id="OFLC_0001514401-mRNA-1">
    <property type="protein sequence ID" value="OFLC_0001514401-mRNA-1"/>
    <property type="gene ID" value="OFLC_0001514401"/>
</dbReference>
<sequence>MQGIRTACLMLSPDYRPPITYIVVQKRHHARMFCKYIRDAVGKAKNIPPGTVIDTGIVSPESFDFYLCSHFGIQGTSRPARYHVLWDDSKFTSDELQAITFNMCHTYGRCTRSVSIPAPVYYADLVATRARCHLKRKMGIYESDVTSDAASLISSSLSSLISAGCITNLRHIIDDDDDISDGESTKDDLVQSITSNSDATLQEYVTVSEKFKGRMYFV</sequence>
<keyword evidence="3" id="KW-1185">Reference proteome</keyword>
<feature type="domain" description="Piwi" evidence="1">
    <location>
        <begin position="1"/>
        <end position="135"/>
    </location>
</feature>
<proteinExistence type="predicted"/>
<dbReference type="Gene3D" id="3.30.420.10">
    <property type="entry name" value="Ribonuclease H-like superfamily/Ribonuclease H"/>
    <property type="match status" value="1"/>
</dbReference>
<reference evidence="4" key="1">
    <citation type="submission" date="2016-06" db="UniProtKB">
        <authorList>
            <consortium name="WormBaseParasite"/>
        </authorList>
    </citation>
    <scope>IDENTIFICATION</scope>
</reference>
<protein>
    <submittedName>
        <fullName evidence="4">Piwi domain-containing protein</fullName>
    </submittedName>
</protein>
<organism evidence="4">
    <name type="scientific">Onchocerca flexuosa</name>
    <dbReference type="NCBI Taxonomy" id="387005"/>
    <lineage>
        <taxon>Eukaryota</taxon>
        <taxon>Metazoa</taxon>
        <taxon>Ecdysozoa</taxon>
        <taxon>Nematoda</taxon>
        <taxon>Chromadorea</taxon>
        <taxon>Rhabditida</taxon>
        <taxon>Spirurina</taxon>
        <taxon>Spiruromorpha</taxon>
        <taxon>Filarioidea</taxon>
        <taxon>Onchocercidae</taxon>
        <taxon>Onchocerca</taxon>
    </lineage>
</organism>
<dbReference type="Proteomes" id="UP000267606">
    <property type="component" value="Unassembled WGS sequence"/>
</dbReference>
<dbReference type="InterPro" id="IPR036397">
    <property type="entry name" value="RNaseH_sf"/>
</dbReference>
<dbReference type="InterPro" id="IPR012337">
    <property type="entry name" value="RNaseH-like_sf"/>
</dbReference>
<evidence type="ECO:0000313" key="3">
    <source>
        <dbReference type="Proteomes" id="UP000267606"/>
    </source>
</evidence>
<dbReference type="SMART" id="SM00950">
    <property type="entry name" value="Piwi"/>
    <property type="match status" value="1"/>
</dbReference>
<dbReference type="EMBL" id="UZAJ01041662">
    <property type="protein sequence ID" value="VDP20539.1"/>
    <property type="molecule type" value="Genomic_DNA"/>
</dbReference>
<dbReference type="STRING" id="387005.A0A183I5X1"/>
<dbReference type="GO" id="GO:0003676">
    <property type="term" value="F:nucleic acid binding"/>
    <property type="evidence" value="ECO:0007669"/>
    <property type="project" value="InterPro"/>
</dbReference>
<evidence type="ECO:0000313" key="2">
    <source>
        <dbReference type="EMBL" id="VDP20539.1"/>
    </source>
</evidence>
<dbReference type="Pfam" id="PF02171">
    <property type="entry name" value="Piwi"/>
    <property type="match status" value="1"/>
</dbReference>